<feature type="transmembrane region" description="Helical" evidence="2">
    <location>
        <begin position="746"/>
        <end position="763"/>
    </location>
</feature>
<feature type="transmembrane region" description="Helical" evidence="2">
    <location>
        <begin position="209"/>
        <end position="236"/>
    </location>
</feature>
<feature type="transmembrane region" description="Helical" evidence="2">
    <location>
        <begin position="958"/>
        <end position="983"/>
    </location>
</feature>
<feature type="transmembrane region" description="Helical" evidence="2">
    <location>
        <begin position="853"/>
        <end position="871"/>
    </location>
</feature>
<evidence type="ECO:0000256" key="1">
    <source>
        <dbReference type="SAM" id="MobiDB-lite"/>
    </source>
</evidence>
<evidence type="ECO:0000256" key="2">
    <source>
        <dbReference type="SAM" id="Phobius"/>
    </source>
</evidence>
<keyword evidence="4" id="KW-1185">Reference proteome</keyword>
<feature type="transmembrane region" description="Helical" evidence="2">
    <location>
        <begin position="891"/>
        <end position="912"/>
    </location>
</feature>
<keyword evidence="2" id="KW-1133">Transmembrane helix</keyword>
<feature type="compositionally biased region" description="Polar residues" evidence="1">
    <location>
        <begin position="1"/>
        <end position="13"/>
    </location>
</feature>
<dbReference type="InterPro" id="IPR021840">
    <property type="entry name" value="DUF3433"/>
</dbReference>
<feature type="transmembrane region" description="Helical" evidence="2">
    <location>
        <begin position="1339"/>
        <end position="1360"/>
    </location>
</feature>
<keyword evidence="2" id="KW-0812">Transmembrane</keyword>
<protein>
    <submittedName>
        <fullName evidence="3">Uncharacterized protein</fullName>
    </submittedName>
</protein>
<reference evidence="3 4" key="1">
    <citation type="submission" date="2016-04" db="EMBL/GenBank/DDBJ databases">
        <title>A degradative enzymes factory behind the ericoid mycorrhizal symbiosis.</title>
        <authorList>
            <consortium name="DOE Joint Genome Institute"/>
            <person name="Martino E."/>
            <person name="Morin E."/>
            <person name="Grelet G."/>
            <person name="Kuo A."/>
            <person name="Kohler A."/>
            <person name="Daghino S."/>
            <person name="Barry K."/>
            <person name="Choi C."/>
            <person name="Cichocki N."/>
            <person name="Clum A."/>
            <person name="Copeland A."/>
            <person name="Hainaut M."/>
            <person name="Haridas S."/>
            <person name="Labutti K."/>
            <person name="Lindquist E."/>
            <person name="Lipzen A."/>
            <person name="Khouja H.-R."/>
            <person name="Murat C."/>
            <person name="Ohm R."/>
            <person name="Olson A."/>
            <person name="Spatafora J."/>
            <person name="Veneault-Fourrey C."/>
            <person name="Henrissat B."/>
            <person name="Grigoriev I."/>
            <person name="Martin F."/>
            <person name="Perotto S."/>
        </authorList>
    </citation>
    <scope>NUCLEOTIDE SEQUENCE [LARGE SCALE GENOMIC DNA]</scope>
    <source>
        <strain evidence="3 4">F</strain>
    </source>
</reference>
<gene>
    <name evidence="3" type="ORF">L207DRAFT_582471</name>
</gene>
<sequence>MAPPHNASSTSSFVPRAASLAGEEVNRSRRDAGVAISFQTSAYSTSSENIEPASVSLPVPDEAEQAALSTQSGSEDISIHDNEEQEAFSGSDEDEYREVIEPASHNPPALPTQPLTGPASTEGPLSSQSESISHAPSFSGASVASFPTESMQGLSGTLEAHMDRIRPERSITNANTTSDNDAIEKGYNEVQTQADQSLQKSSQKEWRPLSLSFVFLLAFLLFQAAVLAAVEIMYHYSATNTGLATITDHDSASKTFAWEYLPIIIALLIAVAWVSISLETARITPWRMLSGSEGANPDILFTRYLRDPFSTPFLSIRRLWKDRTNTSRLCSLTMFCSSLAHLLSFLVLPPLQASLVSVGDLVISQDAKYIQMPAFNSSNPINNEDRFGELYLKGYLAYQRLPIAQSAWRSGAQGQQVAVLPIAPEDPSLQSATFQASTTAYSSTLNCTTLNATRLSYINSSKEQQLAEDNSMPNKTRVDYSQLQYPISALFSGLGTHGGCQFMIEVPLGIGNDPTTADVDEWYYGGMDFLSASETSPNSSIDTSCNQWFYLNVNYATLVYSPSSSSNFDFEATFGEEPTFNTVYCQVVYLEVPNLMVDFLSTTTSPSFTYDPETFETFSKSISPEAFNSTQFEELQFLDLESLKDNSTIPNTLPDGQPSTIQVNFQPYSFYFSTMVSPEINSFLDMNVTAGLPLWVGYYFQAAFTQRIDLSSSSWDSRPVNSFTLMASIPAERLVINVAYARSTEGTLALLMLLVVIIMYINSKNRTNLCANPNTIAGKCALICHSPLLLSCFDKKNSKSPGQCGLHSLGKGITQLEASNVSSGNAESWKNNLSPNKSRVHFLIKTTYFQLRLLSFTIAVLVTVIALWTSAQKSDGLAQGSFYIHIDSVNQFAWTIVPVLAVILIKFFWGLVDDYFRLLQPYISLAAGSASARSSICVDYVSTVEGWIIIKSILRRHYILAAVATLSVANEVLVTAMGAMVAWDAQPVQWTTVEYAFLPVNLNSSLSYPEGTNWIVSTIGVRGSANCEALETPKNFFQPLPVVNNENVTVAVDLEIHDWQDGAETTENTVTFQESAFRVPSSRTGFRARQGPLEGSLQGVMNYTGFWGPLWLANISTAGDIELANISYPNSSISAADTNDQTRTIWNLPEMKPGYFGAGFIDFSRIQEPETGIWYSTSPVASLVVCQPRFEYVNAQLTLDVTSQKILKYEVNGDPTTLKDSQFLQTWHAADGSTPAEMGIGSAFTIASVFETGTVAFELWFETNFFTDISSQIASFSFDDLSQMVEPGNLKIATEAAFTSLFSQFAASPGYIFVPVNSSTPVTGGLVTTQMRIMISTTAMAIVVSILSVIIVVLATLSYWKKWFWGLLVIIDKEPDTIGSDIALVYSSRNLLQLLATTEGKTNGEREKVLEQHKRRFRIEKFAGERELAHPRIEVNDGTR</sequence>
<name>A0A2J6RP15_HYAVF</name>
<feature type="compositionally biased region" description="Acidic residues" evidence="1">
    <location>
        <begin position="83"/>
        <end position="96"/>
    </location>
</feature>
<dbReference type="STRING" id="1149755.A0A2J6RP15"/>
<dbReference type="EMBL" id="KZ613945">
    <property type="protein sequence ID" value="PMD40253.1"/>
    <property type="molecule type" value="Genomic_DNA"/>
</dbReference>
<accession>A0A2J6RP15</accession>
<feature type="transmembrane region" description="Helical" evidence="2">
    <location>
        <begin position="329"/>
        <end position="348"/>
    </location>
</feature>
<dbReference type="Pfam" id="PF11915">
    <property type="entry name" value="DUF3433"/>
    <property type="match status" value="2"/>
</dbReference>
<proteinExistence type="predicted"/>
<feature type="compositionally biased region" description="Polar residues" evidence="1">
    <location>
        <begin position="37"/>
        <end position="49"/>
    </location>
</feature>
<dbReference type="OrthoDB" id="3248909at2759"/>
<keyword evidence="2" id="KW-0472">Membrane</keyword>
<feature type="compositionally biased region" description="Polar residues" evidence="1">
    <location>
        <begin position="113"/>
        <end position="146"/>
    </location>
</feature>
<dbReference type="PANTHER" id="PTHR37544">
    <property type="entry name" value="SPRAY-RELATED"/>
    <property type="match status" value="1"/>
</dbReference>
<evidence type="ECO:0000313" key="3">
    <source>
        <dbReference type="EMBL" id="PMD40253.1"/>
    </source>
</evidence>
<dbReference type="Proteomes" id="UP000235786">
    <property type="component" value="Unassembled WGS sequence"/>
</dbReference>
<organism evidence="3 4">
    <name type="scientific">Hyaloscypha variabilis (strain UAMH 11265 / GT02V1 / F)</name>
    <name type="common">Meliniomyces variabilis</name>
    <dbReference type="NCBI Taxonomy" id="1149755"/>
    <lineage>
        <taxon>Eukaryota</taxon>
        <taxon>Fungi</taxon>
        <taxon>Dikarya</taxon>
        <taxon>Ascomycota</taxon>
        <taxon>Pezizomycotina</taxon>
        <taxon>Leotiomycetes</taxon>
        <taxon>Helotiales</taxon>
        <taxon>Hyaloscyphaceae</taxon>
        <taxon>Hyaloscypha</taxon>
        <taxon>Hyaloscypha variabilis</taxon>
    </lineage>
</organism>
<feature type="transmembrane region" description="Helical" evidence="2">
    <location>
        <begin position="256"/>
        <end position="278"/>
    </location>
</feature>
<feature type="region of interest" description="Disordered" evidence="1">
    <location>
        <begin position="1"/>
        <end position="146"/>
    </location>
</feature>
<evidence type="ECO:0000313" key="4">
    <source>
        <dbReference type="Proteomes" id="UP000235786"/>
    </source>
</evidence>
<dbReference type="PANTHER" id="PTHR37544:SF3">
    <property type="entry name" value="SPRAY"/>
    <property type="match status" value="1"/>
</dbReference>